<evidence type="ECO:0000313" key="7">
    <source>
        <dbReference type="EMBL" id="AQP51071.1"/>
    </source>
</evidence>
<dbReference type="InterPro" id="IPR001647">
    <property type="entry name" value="HTH_TetR"/>
</dbReference>
<dbReference type="Pfam" id="PF00440">
    <property type="entry name" value="TetR_N"/>
    <property type="match status" value="1"/>
</dbReference>
<dbReference type="EMBL" id="CP019607">
    <property type="protein sequence ID" value="AQP51071.1"/>
    <property type="molecule type" value="Genomic_DNA"/>
</dbReference>
<evidence type="ECO:0000256" key="5">
    <source>
        <dbReference type="PROSITE-ProRule" id="PRU00335"/>
    </source>
</evidence>
<dbReference type="GO" id="GO:0003700">
    <property type="term" value="F:DNA-binding transcription factor activity"/>
    <property type="evidence" value="ECO:0007669"/>
    <property type="project" value="TreeGrafter"/>
</dbReference>
<dbReference type="KEGG" id="tfa:BW733_09770"/>
<dbReference type="Proteomes" id="UP000188235">
    <property type="component" value="Chromosome"/>
</dbReference>
<dbReference type="GO" id="GO:0000976">
    <property type="term" value="F:transcription cis-regulatory region binding"/>
    <property type="evidence" value="ECO:0007669"/>
    <property type="project" value="TreeGrafter"/>
</dbReference>
<dbReference type="RefSeq" id="WP_077350036.1">
    <property type="nucleotide sequence ID" value="NZ_CP019607.1"/>
</dbReference>
<dbReference type="InterPro" id="IPR036271">
    <property type="entry name" value="Tet_transcr_reg_TetR-rel_C_sf"/>
</dbReference>
<protein>
    <recommendedName>
        <fullName evidence="6">HTH tetR-type domain-containing protein</fullName>
    </recommendedName>
</protein>
<dbReference type="Gene3D" id="1.10.357.10">
    <property type="entry name" value="Tetracycline Repressor, domain 2"/>
    <property type="match status" value="1"/>
</dbReference>
<sequence>MATTSEKLLDAALDVILEKGWAQASTRAVADRAGVRPGVVHYHFASQQDLRIDAAMRGLEPLRVALTEAIARRDLQSAISMDTGPNWARLLSEMTMSAMHDESAARATRGFMAALRDSVADVLRREGVHPDTAAAKAAALTAGMDGIGLHASLDPDFPVAEATAALLEILGGTP</sequence>
<keyword evidence="8" id="KW-1185">Reference proteome</keyword>
<dbReference type="InterPro" id="IPR039538">
    <property type="entry name" value="BetI_C"/>
</dbReference>
<dbReference type="SUPFAM" id="SSF46689">
    <property type="entry name" value="Homeodomain-like"/>
    <property type="match status" value="1"/>
</dbReference>
<keyword evidence="1" id="KW-0678">Repressor</keyword>
<keyword evidence="3 5" id="KW-0238">DNA-binding</keyword>
<evidence type="ECO:0000259" key="6">
    <source>
        <dbReference type="PROSITE" id="PS50977"/>
    </source>
</evidence>
<dbReference type="PRINTS" id="PR00455">
    <property type="entry name" value="HTHTETR"/>
</dbReference>
<organism evidence="7 8">
    <name type="scientific">Tessaracoccus flavescens</name>
    <dbReference type="NCBI Taxonomy" id="399497"/>
    <lineage>
        <taxon>Bacteria</taxon>
        <taxon>Bacillati</taxon>
        <taxon>Actinomycetota</taxon>
        <taxon>Actinomycetes</taxon>
        <taxon>Propionibacteriales</taxon>
        <taxon>Propionibacteriaceae</taxon>
        <taxon>Tessaracoccus</taxon>
    </lineage>
</organism>
<feature type="domain" description="HTH tetR-type" evidence="6">
    <location>
        <begin position="2"/>
        <end position="62"/>
    </location>
</feature>
<dbReference type="SUPFAM" id="SSF48498">
    <property type="entry name" value="Tetracyclin repressor-like, C-terminal domain"/>
    <property type="match status" value="1"/>
</dbReference>
<reference evidence="7 8" key="1">
    <citation type="journal article" date="2008" name="Int. J. Syst. Evol. Microbiol.">
        <title>Tessaracoccus flavescens sp. nov., isolated from marine sediment.</title>
        <authorList>
            <person name="Lee D.W."/>
            <person name="Lee S.D."/>
        </authorList>
    </citation>
    <scope>NUCLEOTIDE SEQUENCE [LARGE SCALE GENOMIC DNA]</scope>
    <source>
        <strain evidence="7 8">SST-39T</strain>
    </source>
</reference>
<feature type="DNA-binding region" description="H-T-H motif" evidence="5">
    <location>
        <begin position="25"/>
        <end position="44"/>
    </location>
</feature>
<dbReference type="InterPro" id="IPR009057">
    <property type="entry name" value="Homeodomain-like_sf"/>
</dbReference>
<evidence type="ECO:0000313" key="8">
    <source>
        <dbReference type="Proteomes" id="UP000188235"/>
    </source>
</evidence>
<accession>A0A1Q2CYE9</accession>
<gene>
    <name evidence="7" type="ORF">BW733_09770</name>
</gene>
<keyword evidence="4" id="KW-0804">Transcription</keyword>
<dbReference type="InterPro" id="IPR050109">
    <property type="entry name" value="HTH-type_TetR-like_transc_reg"/>
</dbReference>
<dbReference type="STRING" id="399497.BW733_09770"/>
<evidence type="ECO:0000256" key="1">
    <source>
        <dbReference type="ARBA" id="ARBA00022491"/>
    </source>
</evidence>
<evidence type="ECO:0000256" key="4">
    <source>
        <dbReference type="ARBA" id="ARBA00023163"/>
    </source>
</evidence>
<keyword evidence="2" id="KW-0805">Transcription regulation</keyword>
<dbReference type="OrthoDB" id="5242433at2"/>
<name>A0A1Q2CYE9_9ACTN</name>
<dbReference type="AlphaFoldDB" id="A0A1Q2CYE9"/>
<dbReference type="PROSITE" id="PS50977">
    <property type="entry name" value="HTH_TETR_2"/>
    <property type="match status" value="1"/>
</dbReference>
<dbReference type="Pfam" id="PF13977">
    <property type="entry name" value="TetR_C_6"/>
    <property type="match status" value="1"/>
</dbReference>
<evidence type="ECO:0000256" key="2">
    <source>
        <dbReference type="ARBA" id="ARBA00023015"/>
    </source>
</evidence>
<proteinExistence type="predicted"/>
<dbReference type="PANTHER" id="PTHR30055">
    <property type="entry name" value="HTH-TYPE TRANSCRIPTIONAL REGULATOR RUTR"/>
    <property type="match status" value="1"/>
</dbReference>
<dbReference type="PANTHER" id="PTHR30055:SF234">
    <property type="entry name" value="HTH-TYPE TRANSCRIPTIONAL REGULATOR BETI"/>
    <property type="match status" value="1"/>
</dbReference>
<evidence type="ECO:0000256" key="3">
    <source>
        <dbReference type="ARBA" id="ARBA00023125"/>
    </source>
</evidence>